<evidence type="ECO:0000313" key="2">
    <source>
        <dbReference type="Proteomes" id="UP000036000"/>
    </source>
</evidence>
<name>A0AAC8ZH91_9LACO</name>
<evidence type="ECO:0008006" key="3">
    <source>
        <dbReference type="Google" id="ProtNLM"/>
    </source>
</evidence>
<dbReference type="InterPro" id="IPR043519">
    <property type="entry name" value="NT_sf"/>
</dbReference>
<sequence>MIDLKKIEQLIFDIKNLYDLFNECFYGKVRSDQQLVNLKKLLVDDFETVLGLGFVENYLDVLRKTQTKQMTNMGIRNQHLKFQYRIKLLTSFRIKLKYNLCKKRYVAKIINDLMGTRIVVAGLNQNIVGMDNLLFDLERRDIISRYYMRRDGKYQAVHCYFQTNNKYFPWELQIWDAQDAPGNYHEHFRHEAEKGEWQCLLI</sequence>
<accession>A0AAC8ZH91</accession>
<evidence type="ECO:0000313" key="1">
    <source>
        <dbReference type="EMBL" id="AKP65144.1"/>
    </source>
</evidence>
<dbReference type="SUPFAM" id="SSF81301">
    <property type="entry name" value="Nucleotidyltransferase"/>
    <property type="match status" value="1"/>
</dbReference>
<dbReference type="Proteomes" id="UP000036000">
    <property type="component" value="Chromosome"/>
</dbReference>
<gene>
    <name evidence="1" type="ORF">ABN16_09125</name>
</gene>
<protein>
    <recommendedName>
        <fullName evidence="3">RelA/SpoT domain-containing protein</fullName>
    </recommendedName>
</protein>
<dbReference type="Gene3D" id="3.30.460.10">
    <property type="entry name" value="Beta Polymerase, domain 2"/>
    <property type="match status" value="1"/>
</dbReference>
<keyword evidence="2" id="KW-1185">Reference proteome</keyword>
<dbReference type="EMBL" id="CP012033">
    <property type="protein sequence ID" value="AKP65144.1"/>
    <property type="molecule type" value="Genomic_DNA"/>
</dbReference>
<dbReference type="KEGG" id="lko:ABN16_09125"/>
<dbReference type="AlphaFoldDB" id="A0AAC8ZH91"/>
<reference evidence="1 2" key="1">
    <citation type="submission" date="2015-07" db="EMBL/GenBank/DDBJ databases">
        <title>Lactobacillus korensis/26-25/ whole genome sequencing.</title>
        <authorList>
            <person name="Kim M.K."/>
            <person name="Im W.-T."/>
            <person name="Srinivasan S."/>
            <person name="Lee J.-J."/>
        </authorList>
    </citation>
    <scope>NUCLEOTIDE SEQUENCE [LARGE SCALE GENOMIC DNA]</scope>
    <source>
        <strain evidence="1 2">26-25</strain>
    </source>
</reference>
<organism evidence="1 2">
    <name type="scientific">Levilactobacillus koreensis</name>
    <dbReference type="NCBI Taxonomy" id="637971"/>
    <lineage>
        <taxon>Bacteria</taxon>
        <taxon>Bacillati</taxon>
        <taxon>Bacillota</taxon>
        <taxon>Bacilli</taxon>
        <taxon>Lactobacillales</taxon>
        <taxon>Lactobacillaceae</taxon>
        <taxon>Levilactobacillus</taxon>
    </lineage>
</organism>
<proteinExistence type="predicted"/>
<dbReference type="RefSeq" id="WP_048735156.1">
    <property type="nucleotide sequence ID" value="NZ_CP012033.1"/>
</dbReference>